<evidence type="ECO:0000313" key="8">
    <source>
        <dbReference type="RefSeq" id="XP_035305001.1"/>
    </source>
</evidence>
<dbReference type="Proteomes" id="UP001108280">
    <property type="component" value="Chromosome 9"/>
</dbReference>
<dbReference type="CDD" id="cd05774">
    <property type="entry name" value="IgV_CEACAM_D1"/>
    <property type="match status" value="1"/>
</dbReference>
<dbReference type="InterPro" id="IPR050831">
    <property type="entry name" value="CEA_cell_adhesion"/>
</dbReference>
<dbReference type="InterPro" id="IPR036179">
    <property type="entry name" value="Ig-like_dom_sf"/>
</dbReference>
<dbReference type="FunFam" id="2.60.40.10:FF:000340">
    <property type="entry name" value="Carcinoembryonic antigen-related cell adhesion molecule 1"/>
    <property type="match status" value="1"/>
</dbReference>
<feature type="signal peptide" evidence="5">
    <location>
        <begin position="1"/>
        <end position="35"/>
    </location>
</feature>
<feature type="domain" description="Ig-like" evidence="6">
    <location>
        <begin position="148"/>
        <end position="232"/>
    </location>
</feature>
<dbReference type="SMART" id="SM00408">
    <property type="entry name" value="IGc2"/>
    <property type="match status" value="1"/>
</dbReference>
<dbReference type="InterPro" id="IPR013783">
    <property type="entry name" value="Ig-like_fold"/>
</dbReference>
<dbReference type="OrthoDB" id="6353782at2759"/>
<dbReference type="InterPro" id="IPR003598">
    <property type="entry name" value="Ig_sub2"/>
</dbReference>
<dbReference type="PROSITE" id="PS50835">
    <property type="entry name" value="IG_LIKE"/>
    <property type="match status" value="1"/>
</dbReference>
<dbReference type="RefSeq" id="XP_035305001.1">
    <property type="nucleotide sequence ID" value="XM_035449110.1"/>
</dbReference>
<dbReference type="Pfam" id="PF07686">
    <property type="entry name" value="V-set"/>
    <property type="match status" value="1"/>
</dbReference>
<organism evidence="7 8">
    <name type="scientific">Cricetulus griseus</name>
    <name type="common">Chinese hamster</name>
    <name type="synonym">Cricetulus barabensis griseus</name>
    <dbReference type="NCBI Taxonomy" id="10029"/>
    <lineage>
        <taxon>Eukaryota</taxon>
        <taxon>Metazoa</taxon>
        <taxon>Chordata</taxon>
        <taxon>Craniata</taxon>
        <taxon>Vertebrata</taxon>
        <taxon>Euteleostomi</taxon>
        <taxon>Mammalia</taxon>
        <taxon>Eutheria</taxon>
        <taxon>Euarchontoglires</taxon>
        <taxon>Glires</taxon>
        <taxon>Rodentia</taxon>
        <taxon>Myomorpha</taxon>
        <taxon>Muroidea</taxon>
        <taxon>Cricetidae</taxon>
        <taxon>Cricetinae</taxon>
        <taxon>Cricetulus</taxon>
    </lineage>
</organism>
<dbReference type="InterPro" id="IPR007110">
    <property type="entry name" value="Ig-like_dom"/>
</dbReference>
<evidence type="ECO:0000256" key="1">
    <source>
        <dbReference type="ARBA" id="ARBA00022729"/>
    </source>
</evidence>
<accession>A0A9J7H569</accession>
<keyword evidence="2" id="KW-0325">Glycoprotein</keyword>
<dbReference type="InterPro" id="IPR003599">
    <property type="entry name" value="Ig_sub"/>
</dbReference>
<keyword evidence="3" id="KW-0393">Immunoglobulin domain</keyword>
<comment type="similarity">
    <text evidence="4">Belongs to the immunoglobulin superfamily. CEA family.</text>
</comment>
<dbReference type="KEGG" id="cge:107980387"/>
<reference evidence="8" key="3">
    <citation type="submission" date="2025-08" db="UniProtKB">
        <authorList>
            <consortium name="RefSeq"/>
        </authorList>
    </citation>
    <scope>IDENTIFICATION</scope>
    <source>
        <strain evidence="8">17A/GY</strain>
        <tissue evidence="8">Liver</tissue>
    </source>
</reference>
<gene>
    <name evidence="8" type="primary">LOC107980387</name>
</gene>
<dbReference type="FunFam" id="2.60.40.10:FF:000244">
    <property type="entry name" value="carcinoembryonic antigen-related cell adhesion molecule 16"/>
    <property type="match status" value="1"/>
</dbReference>
<dbReference type="SUPFAM" id="SSF48726">
    <property type="entry name" value="Immunoglobulin"/>
    <property type="match status" value="2"/>
</dbReference>
<dbReference type="GO" id="GO:1990782">
    <property type="term" value="F:protein tyrosine kinase binding"/>
    <property type="evidence" value="ECO:0007669"/>
    <property type="project" value="TreeGrafter"/>
</dbReference>
<reference evidence="7" key="2">
    <citation type="journal article" date="2020" name="Biotechnol. Bioeng.">
        <title>Chromosome-scale scaffolds for the Chinese hamster reference genome assembly to facilitate the study of the CHO epigenome.</title>
        <authorList>
            <person name="Hilliard W."/>
            <person name="MacDonald M."/>
            <person name="Lee K.H."/>
        </authorList>
    </citation>
    <scope>NUCLEOTIDE SEQUENCE [LARGE SCALE GENOMIC DNA]</scope>
    <source>
        <strain evidence="7">17A/GY</strain>
    </source>
</reference>
<dbReference type="InterPro" id="IPR013151">
    <property type="entry name" value="Immunoglobulin_dom"/>
</dbReference>
<evidence type="ECO:0000256" key="4">
    <source>
        <dbReference type="ARBA" id="ARBA00038222"/>
    </source>
</evidence>
<evidence type="ECO:0000256" key="2">
    <source>
        <dbReference type="ARBA" id="ARBA00023180"/>
    </source>
</evidence>
<dbReference type="Gene3D" id="2.60.40.10">
    <property type="entry name" value="Immunoglobulins"/>
    <property type="match status" value="2"/>
</dbReference>
<dbReference type="GO" id="GO:0005886">
    <property type="term" value="C:plasma membrane"/>
    <property type="evidence" value="ECO:0007669"/>
    <property type="project" value="TreeGrafter"/>
</dbReference>
<feature type="chain" id="PRO_5039911452" evidence="5">
    <location>
        <begin position="36"/>
        <end position="236"/>
    </location>
</feature>
<evidence type="ECO:0000256" key="5">
    <source>
        <dbReference type="SAM" id="SignalP"/>
    </source>
</evidence>
<dbReference type="SMART" id="SM00409">
    <property type="entry name" value="IG"/>
    <property type="match status" value="2"/>
</dbReference>
<keyword evidence="1 5" id="KW-0732">Signal</keyword>
<sequence>MAMPSVLLCNGCTPWQRLLFTASLLACWHFSTSTAQVTIESVPPQVVEGENVLFLVHNLPENLIASVWFRGLKITENVIAIYDLKQDFSAPGPIHSGRETVYRNGSLLLRNVTMKDTGRYTLRTINRHGDIVSTTIMNLHVHKHVMQPFLEISDATVAVEKSVSLICISPHDDNSFHWLFNNQSLQLTDRMTLTVTKRVLRIDPVRIEDAGDYQCEVSNPVSSKTSLPVRLAVVKG</sequence>
<dbReference type="InterPro" id="IPR013106">
    <property type="entry name" value="Ig_V-set"/>
</dbReference>
<protein>
    <submittedName>
        <fullName evidence="8">Carcinoembryonic antigen-related cell adhesion molecule 3 isoform X2</fullName>
    </submittedName>
</protein>
<dbReference type="GO" id="GO:0002682">
    <property type="term" value="P:regulation of immune system process"/>
    <property type="evidence" value="ECO:0007669"/>
    <property type="project" value="TreeGrafter"/>
</dbReference>
<dbReference type="PANTHER" id="PTHR44427">
    <property type="entry name" value="CARCINOEMBRYONIC ANTIGEN-RELATED CELL ADHESION MOLECULE 19"/>
    <property type="match status" value="1"/>
</dbReference>
<name>A0A9J7H569_CRIGR</name>
<proteinExistence type="inferred from homology"/>
<reference evidence="7" key="1">
    <citation type="journal article" date="2018" name="Biotechnol. Bioeng.">
        <title>A reference genome of the Chinese hamster based on a hybrid assembly strategy.</title>
        <authorList>
            <person name="Rupp O."/>
            <person name="MacDonald M.L."/>
            <person name="Li S."/>
            <person name="Dhiman H."/>
            <person name="Polson S."/>
            <person name="Griep S."/>
            <person name="Heffner K."/>
            <person name="Hernandez I."/>
            <person name="Brinkrolf K."/>
            <person name="Jadhav V."/>
            <person name="Samoudi M."/>
            <person name="Hao H."/>
            <person name="Kingham B."/>
            <person name="Goesmann A."/>
            <person name="Betenbaugh M.J."/>
            <person name="Lewis N.E."/>
            <person name="Borth N."/>
            <person name="Lee K.H."/>
        </authorList>
    </citation>
    <scope>NUCLEOTIDE SEQUENCE [LARGE SCALE GENOMIC DNA]</scope>
    <source>
        <strain evidence="7">17A/GY</strain>
    </source>
</reference>
<dbReference type="GeneID" id="107980387"/>
<evidence type="ECO:0000313" key="7">
    <source>
        <dbReference type="Proteomes" id="UP001108280"/>
    </source>
</evidence>
<evidence type="ECO:0000256" key="3">
    <source>
        <dbReference type="ARBA" id="ARBA00023319"/>
    </source>
</evidence>
<dbReference type="Pfam" id="PF00047">
    <property type="entry name" value="ig"/>
    <property type="match status" value="1"/>
</dbReference>
<evidence type="ECO:0000259" key="6">
    <source>
        <dbReference type="PROSITE" id="PS50835"/>
    </source>
</evidence>
<dbReference type="AlphaFoldDB" id="A0A9J7H569"/>
<dbReference type="GO" id="GO:0007165">
    <property type="term" value="P:signal transduction"/>
    <property type="evidence" value="ECO:0007669"/>
    <property type="project" value="TreeGrafter"/>
</dbReference>
<keyword evidence="7" id="KW-1185">Reference proteome</keyword>
<dbReference type="PANTHER" id="PTHR44427:SF4">
    <property type="entry name" value="PREGNANCY SPECIFIC BETA-1-GLYCOPROTEIN 18-RELATED"/>
    <property type="match status" value="1"/>
</dbReference>
<dbReference type="GO" id="GO:0009986">
    <property type="term" value="C:cell surface"/>
    <property type="evidence" value="ECO:0007669"/>
    <property type="project" value="TreeGrafter"/>
</dbReference>